<dbReference type="InterPro" id="IPR020991">
    <property type="entry name" value="Connector_podovirus"/>
</dbReference>
<feature type="region of interest" description="Disordered" evidence="12">
    <location>
        <begin position="1"/>
        <end position="21"/>
    </location>
</feature>
<evidence type="ECO:0000256" key="6">
    <source>
        <dbReference type="ARBA" id="ARBA00022844"/>
    </source>
</evidence>
<keyword evidence="4" id="KW-1162">Viral penetration into host cytoplasm</keyword>
<evidence type="ECO:0000256" key="2">
    <source>
        <dbReference type="ARBA" id="ARBA00004328"/>
    </source>
</evidence>
<keyword evidence="6" id="KW-0946">Virion</keyword>
<feature type="region of interest" description="Disordered" evidence="12">
    <location>
        <begin position="558"/>
        <end position="578"/>
    </location>
</feature>
<accession>A0A8S5T2T3</accession>
<keyword evidence="3" id="KW-1244">Viral short tail ejection system</keyword>
<evidence type="ECO:0000256" key="11">
    <source>
        <dbReference type="SAM" id="Coils"/>
    </source>
</evidence>
<protein>
    <submittedName>
        <fullName evidence="13">Head to tail connecting protein</fullName>
    </submittedName>
</protein>
<feature type="coiled-coil region" evidence="11">
    <location>
        <begin position="516"/>
        <end position="543"/>
    </location>
</feature>
<evidence type="ECO:0000256" key="8">
    <source>
        <dbReference type="ARBA" id="ARBA00023009"/>
    </source>
</evidence>
<keyword evidence="5" id="KW-1188">Viral release from host cell</keyword>
<comment type="function">
    <text evidence="1">Forms the portal vertex of the capsid. This portal plays critical roles in head assembly, genome packaging, neck/tail attachment, and genome ejection. The portal protein multimerizes as a single ring-shaped homododecamer arranged around a central channel.</text>
</comment>
<evidence type="ECO:0000256" key="7">
    <source>
        <dbReference type="ARBA" id="ARBA00022950"/>
    </source>
</evidence>
<comment type="subcellular location">
    <subcellularLocation>
        <location evidence="2">Virion</location>
    </subcellularLocation>
</comment>
<dbReference type="GO" id="GO:0044423">
    <property type="term" value="C:virion component"/>
    <property type="evidence" value="ECO:0007669"/>
    <property type="project" value="UniProtKB-KW"/>
</dbReference>
<evidence type="ECO:0000256" key="10">
    <source>
        <dbReference type="ARBA" id="ARBA00023296"/>
    </source>
</evidence>
<name>A0A8S5T2T3_9CAUD</name>
<evidence type="ECO:0000256" key="1">
    <source>
        <dbReference type="ARBA" id="ARBA00003421"/>
    </source>
</evidence>
<keyword evidence="10" id="KW-1160">Virus entry into host cell</keyword>
<evidence type="ECO:0000256" key="3">
    <source>
        <dbReference type="ARBA" id="ARBA00022470"/>
    </source>
</evidence>
<keyword evidence="8" id="KW-1171">Viral genome ejection through host cell envelope</keyword>
<dbReference type="EMBL" id="BK032731">
    <property type="protein sequence ID" value="DAF57279.1"/>
    <property type="molecule type" value="Genomic_DNA"/>
</dbReference>
<evidence type="ECO:0000256" key="12">
    <source>
        <dbReference type="SAM" id="MobiDB-lite"/>
    </source>
</evidence>
<sequence>MRKEVETALARSPTENKKTVKPNTCKDKRKLVQRFNALFQARRPWERVWKLIRDYELPYDGLFDDDTAGKPVIHDEEIFTGVIQEARDTFAAGVQSGLTPPSRRWFRFGIGNKDLADDTGVQRFLDTRADIMESVLSGSNFYNAIHQCYSELPFGQAALGIFSQGGTVTFVPYTIGTYALACDATGRVSTFARRAKMTVNQIVKQFGYDNCPMTVKQSYDNGSGHQNYHTVCWLVEKNEDSDPNKLNNKKMPFTSTYWVEDSNEDECLAVTGFEEWPVPVARYTVKGTEAYATGPGWNALPDAKMLQQMELDAITAIEMGVKPPLQVPPSQVGNINLFPGGTTAINDPNEAIRPIFQGQLAIGELEGKIQRVEDRVKRTYSSDLFLMLDQLDKGRMTAQEVMARNQEKLQQLGPVVERLQYEFLNRILERVYNILDRSGVFPDIPEELQDIVGEEFRIEYISPLAQAQKMSGLTSIEQGIGFIGQAAQFDQTVLDKVNLTEAVANYLAQVGVPAAMIRSDEEVQEIQKQRQEAQAAAEAQAQQQAAIAQAPDLAAAAKNATEAANDGNPAMQEWLGMR</sequence>
<keyword evidence="9" id="KW-0231">Viral genome packaging</keyword>
<keyword evidence="11" id="KW-0175">Coiled coil</keyword>
<reference evidence="13" key="1">
    <citation type="journal article" date="2021" name="Proc. Natl. Acad. Sci. U.S.A.">
        <title>A Catalog of Tens of Thousands of Viruses from Human Metagenomes Reveals Hidden Associations with Chronic Diseases.</title>
        <authorList>
            <person name="Tisza M.J."/>
            <person name="Buck C.B."/>
        </authorList>
    </citation>
    <scope>NUCLEOTIDE SEQUENCE</scope>
    <source>
        <strain evidence="13">Ctuch15</strain>
    </source>
</reference>
<evidence type="ECO:0000256" key="4">
    <source>
        <dbReference type="ARBA" id="ARBA00022595"/>
    </source>
</evidence>
<evidence type="ECO:0000256" key="5">
    <source>
        <dbReference type="ARBA" id="ARBA00022612"/>
    </source>
</evidence>
<dbReference type="GO" id="GO:0099002">
    <property type="term" value="P:symbiont genome ejection through host cell envelope, short tail mechanism"/>
    <property type="evidence" value="ECO:0007669"/>
    <property type="project" value="UniProtKB-KW"/>
</dbReference>
<keyword evidence="7" id="KW-0118">Viral capsid assembly</keyword>
<proteinExistence type="predicted"/>
<evidence type="ECO:0000313" key="13">
    <source>
        <dbReference type="EMBL" id="DAF57279.1"/>
    </source>
</evidence>
<dbReference type="Pfam" id="PF12236">
    <property type="entry name" value="Head-tail_con"/>
    <property type="match status" value="1"/>
</dbReference>
<evidence type="ECO:0000256" key="9">
    <source>
        <dbReference type="ARBA" id="ARBA00023219"/>
    </source>
</evidence>
<organism evidence="13">
    <name type="scientific">Podoviridae sp. ctuch15</name>
    <dbReference type="NCBI Taxonomy" id="2827752"/>
    <lineage>
        <taxon>Viruses</taxon>
        <taxon>Duplodnaviria</taxon>
        <taxon>Heunggongvirae</taxon>
        <taxon>Uroviricota</taxon>
        <taxon>Caudoviricetes</taxon>
    </lineage>
</organism>